<dbReference type="GO" id="GO:0016491">
    <property type="term" value="F:oxidoreductase activity"/>
    <property type="evidence" value="ECO:0007669"/>
    <property type="project" value="InterPro"/>
</dbReference>
<organism evidence="5 6">
    <name type="scientific">Chelatococcus asaccharovorans</name>
    <dbReference type="NCBI Taxonomy" id="28210"/>
    <lineage>
        <taxon>Bacteria</taxon>
        <taxon>Pseudomonadati</taxon>
        <taxon>Pseudomonadota</taxon>
        <taxon>Alphaproteobacteria</taxon>
        <taxon>Hyphomicrobiales</taxon>
        <taxon>Chelatococcaceae</taxon>
        <taxon>Chelatococcus</taxon>
    </lineage>
</organism>
<evidence type="ECO:0000313" key="6">
    <source>
        <dbReference type="Proteomes" id="UP000248021"/>
    </source>
</evidence>
<dbReference type="InterPro" id="IPR023210">
    <property type="entry name" value="NADP_OxRdtase_dom"/>
</dbReference>
<gene>
    <name evidence="5" type="ORF">C7450_11591</name>
</gene>
<evidence type="ECO:0000259" key="4">
    <source>
        <dbReference type="Pfam" id="PF00248"/>
    </source>
</evidence>
<dbReference type="Gene3D" id="3.20.20.100">
    <property type="entry name" value="NADP-dependent oxidoreductase domain"/>
    <property type="match status" value="1"/>
</dbReference>
<dbReference type="PIRSF" id="PIRSF000097">
    <property type="entry name" value="AKR"/>
    <property type="match status" value="1"/>
</dbReference>
<accession>A0A2V3TVF0</accession>
<comment type="caution">
    <text evidence="5">The sequence shown here is derived from an EMBL/GenBank/DDBJ whole genome shotgun (WGS) entry which is preliminary data.</text>
</comment>
<evidence type="ECO:0000256" key="1">
    <source>
        <dbReference type="PIRSR" id="PIRSR000097-1"/>
    </source>
</evidence>
<dbReference type="InterPro" id="IPR020471">
    <property type="entry name" value="AKR"/>
</dbReference>
<feature type="site" description="Lowers pKa of active site Tyr" evidence="3">
    <location>
        <position position="78"/>
    </location>
</feature>
<sequence length="278" mass="29957">MRRIGLIDGNDVPVLGQGTWMMGERRGERQAETNALIAGIDLGLTLIDTAEMYGDGAAEELVGEAIKGRRQEVFLVSKVLPNHASRTGTPAACEASLRRLGTDVIDLYLLHWRGSIPLAETVAAFEALKEAGKIRHWGVSNFDVADMEELLEIAPSGACTVNQVLYNPDYRGIEFDLLPWQAAQGIAVMAYSPLGQGGELLQAKPLIAIAARHDATPAQVVLAWALRHPALIAIPKASRKAHVEANARAAALQLTPEDLAAIDAAFPPPRRKRPLAMI</sequence>
<dbReference type="PRINTS" id="PR00069">
    <property type="entry name" value="ALDKETRDTASE"/>
</dbReference>
<dbReference type="Pfam" id="PF00248">
    <property type="entry name" value="Aldo_ket_red"/>
    <property type="match status" value="1"/>
</dbReference>
<name>A0A2V3TVF0_9HYPH</name>
<dbReference type="Proteomes" id="UP000248021">
    <property type="component" value="Unassembled WGS sequence"/>
</dbReference>
<evidence type="ECO:0000256" key="3">
    <source>
        <dbReference type="PIRSR" id="PIRSR000097-3"/>
    </source>
</evidence>
<keyword evidence="6" id="KW-1185">Reference proteome</keyword>
<dbReference type="CDD" id="cd19138">
    <property type="entry name" value="AKR_YeaE"/>
    <property type="match status" value="1"/>
</dbReference>
<evidence type="ECO:0000313" key="5">
    <source>
        <dbReference type="EMBL" id="PXW52892.1"/>
    </source>
</evidence>
<dbReference type="SUPFAM" id="SSF51430">
    <property type="entry name" value="NAD(P)-linked oxidoreductase"/>
    <property type="match status" value="1"/>
</dbReference>
<reference evidence="5 6" key="1">
    <citation type="submission" date="2018-05" db="EMBL/GenBank/DDBJ databases">
        <title>Genomic Encyclopedia of Type Strains, Phase IV (KMG-IV): sequencing the most valuable type-strain genomes for metagenomic binning, comparative biology and taxonomic classification.</title>
        <authorList>
            <person name="Goeker M."/>
        </authorList>
    </citation>
    <scope>NUCLEOTIDE SEQUENCE [LARGE SCALE GENOMIC DNA]</scope>
    <source>
        <strain evidence="5 6">DSM 6462</strain>
    </source>
</reference>
<dbReference type="AlphaFoldDB" id="A0A2V3TVF0"/>
<dbReference type="OrthoDB" id="9772407at2"/>
<dbReference type="PANTHER" id="PTHR43638:SF3">
    <property type="entry name" value="ALDEHYDE REDUCTASE"/>
    <property type="match status" value="1"/>
</dbReference>
<dbReference type="EMBL" id="QJJK01000015">
    <property type="protein sequence ID" value="PXW52892.1"/>
    <property type="molecule type" value="Genomic_DNA"/>
</dbReference>
<dbReference type="RefSeq" id="WP_110377876.1">
    <property type="nucleotide sequence ID" value="NZ_JAHBRY010000001.1"/>
</dbReference>
<feature type="domain" description="NADP-dependent oxidoreductase" evidence="4">
    <location>
        <begin position="15"/>
        <end position="265"/>
    </location>
</feature>
<feature type="active site" description="Proton donor" evidence="1">
    <location>
        <position position="53"/>
    </location>
</feature>
<protein>
    <submittedName>
        <fullName evidence="5">Diketogulonate reductase-like aldo/keto reductase</fullName>
    </submittedName>
</protein>
<feature type="binding site" evidence="2">
    <location>
        <position position="111"/>
    </location>
    <ligand>
        <name>substrate</name>
    </ligand>
</feature>
<proteinExistence type="predicted"/>
<evidence type="ECO:0000256" key="2">
    <source>
        <dbReference type="PIRSR" id="PIRSR000097-2"/>
    </source>
</evidence>
<dbReference type="InterPro" id="IPR036812">
    <property type="entry name" value="NAD(P)_OxRdtase_dom_sf"/>
</dbReference>
<dbReference type="PANTHER" id="PTHR43638">
    <property type="entry name" value="OXIDOREDUCTASE, ALDO/KETO REDUCTASE FAMILY PROTEIN"/>
    <property type="match status" value="1"/>
</dbReference>